<dbReference type="RefSeq" id="WP_369182850.1">
    <property type="nucleotide sequence ID" value="NZ_CP163445.1"/>
</dbReference>
<gene>
    <name evidence="1" type="ORF">AB2U05_07785</name>
</gene>
<evidence type="ECO:0000313" key="1">
    <source>
        <dbReference type="EMBL" id="XDQ78379.1"/>
    </source>
</evidence>
<dbReference type="GO" id="GO:0003677">
    <property type="term" value="F:DNA binding"/>
    <property type="evidence" value="ECO:0007669"/>
    <property type="project" value="InterPro"/>
</dbReference>
<protein>
    <recommendedName>
        <fullName evidence="2">Integrase</fullName>
    </recommendedName>
</protein>
<dbReference type="GO" id="GO:0015074">
    <property type="term" value="P:DNA integration"/>
    <property type="evidence" value="ECO:0007669"/>
    <property type="project" value="InterPro"/>
</dbReference>
<accession>A0AB39TGX7</accession>
<proteinExistence type="predicted"/>
<dbReference type="GO" id="GO:0006310">
    <property type="term" value="P:DNA recombination"/>
    <property type="evidence" value="ECO:0007669"/>
    <property type="project" value="InterPro"/>
</dbReference>
<name>A0AB39TGX7_9ACTN</name>
<sequence>MIAADIPSAVVSKTMRHSTLAITTNLYGHLLKDSADEAVVALAIVLDRADARLEQPPRGLSRAA</sequence>
<dbReference type="InterPro" id="IPR013762">
    <property type="entry name" value="Integrase-like_cat_sf"/>
</dbReference>
<organism evidence="1">
    <name type="scientific">Streptomyces sp. Y1</name>
    <dbReference type="NCBI Taxonomy" id="3238634"/>
    <lineage>
        <taxon>Bacteria</taxon>
        <taxon>Bacillati</taxon>
        <taxon>Actinomycetota</taxon>
        <taxon>Actinomycetes</taxon>
        <taxon>Kitasatosporales</taxon>
        <taxon>Streptomycetaceae</taxon>
        <taxon>Streptomyces</taxon>
    </lineage>
</organism>
<dbReference type="AlphaFoldDB" id="A0AB39TGX7"/>
<reference evidence="1" key="1">
    <citation type="submission" date="2024-07" db="EMBL/GenBank/DDBJ databases">
        <authorList>
            <person name="Yu S.T."/>
        </authorList>
    </citation>
    <scope>NUCLEOTIDE SEQUENCE</scope>
    <source>
        <strain evidence="1">Y1</strain>
    </source>
</reference>
<evidence type="ECO:0008006" key="2">
    <source>
        <dbReference type="Google" id="ProtNLM"/>
    </source>
</evidence>
<dbReference type="EMBL" id="CP163445">
    <property type="protein sequence ID" value="XDQ78379.1"/>
    <property type="molecule type" value="Genomic_DNA"/>
</dbReference>
<dbReference type="Gene3D" id="1.10.443.10">
    <property type="entry name" value="Intergrase catalytic core"/>
    <property type="match status" value="1"/>
</dbReference>